<evidence type="ECO:0000256" key="4">
    <source>
        <dbReference type="ARBA" id="ARBA00022840"/>
    </source>
</evidence>
<sequence length="512" mass="54581">MVTSEPTHAIEIRGLQKAFGFTQALAGTDLLVRPGESRALLGRNGAGKSTLIAMLTGLVKPDAGIIRIQGADGQVHEGSGADSIACVYQKSTLVNDLTVAENISLGAYPRKKWGAVDWQGIRSTAVEQLTEWGYGHIADRPVGDLEPLEKKIVEICRALSRGPRILLLDEPTAGLDEGGSHELFAQINSLRQRGVTVIYVSHHLEEIFKVCDSVTILRDGKDVLTAPTSELTVDKIVNVMAGVTDEEASAQSRAKEEQARLVQRREPGEVVLEVTNASVGHRVLGVDLLVRAGECVGLTGLDGAGHIQLAQAIAGQLRLDGGTMVHKGKPLGTGNEIDAINAGVGFVPEDRHVNGYVPEMSVEENATLSIVDRLRSAGGLINAKKRRRLFNELSGTWAIKCDGPTQAVEELSGGNQQKVVLARALASRPDTLVLVHPTAGVDMTAKESIYESLQSLRDSGKSLLIVSADDNDLAICDRVVVMYKGTIHAELAAGYEEWELVGAVQGAEEAAA</sequence>
<dbReference type="SMART" id="SM00382">
    <property type="entry name" value="AAA"/>
    <property type="match status" value="2"/>
</dbReference>
<dbReference type="CDD" id="cd03215">
    <property type="entry name" value="ABC_Carb_Monos_II"/>
    <property type="match status" value="1"/>
</dbReference>
<keyword evidence="2" id="KW-0677">Repeat</keyword>
<evidence type="ECO:0000256" key="1">
    <source>
        <dbReference type="ARBA" id="ARBA00022448"/>
    </source>
</evidence>
<proteinExistence type="predicted"/>
<reference evidence="7" key="1">
    <citation type="journal article" date="2019" name="Int. J. Syst. Evol. Microbiol.">
        <title>The Global Catalogue of Microorganisms (GCM) 10K type strain sequencing project: providing services to taxonomists for standard genome sequencing and annotation.</title>
        <authorList>
            <consortium name="The Broad Institute Genomics Platform"/>
            <consortium name="The Broad Institute Genome Sequencing Center for Infectious Disease"/>
            <person name="Wu L."/>
            <person name="Ma J."/>
        </authorList>
    </citation>
    <scope>NUCLEOTIDE SEQUENCE [LARGE SCALE GENOMIC DNA]</scope>
    <source>
        <strain evidence="7">JCM 30742</strain>
    </source>
</reference>
<dbReference type="Gene3D" id="3.40.50.300">
    <property type="entry name" value="P-loop containing nucleotide triphosphate hydrolases"/>
    <property type="match status" value="2"/>
</dbReference>
<organism evidence="6 7">
    <name type="scientific">Arthrobacter ginkgonis</name>
    <dbReference type="NCBI Taxonomy" id="1630594"/>
    <lineage>
        <taxon>Bacteria</taxon>
        <taxon>Bacillati</taxon>
        <taxon>Actinomycetota</taxon>
        <taxon>Actinomycetes</taxon>
        <taxon>Micrococcales</taxon>
        <taxon>Micrococcaceae</taxon>
        <taxon>Arthrobacter</taxon>
    </lineage>
</organism>
<evidence type="ECO:0000313" key="6">
    <source>
        <dbReference type="EMBL" id="GAA3698981.1"/>
    </source>
</evidence>
<feature type="domain" description="ABC transporter" evidence="5">
    <location>
        <begin position="262"/>
        <end position="509"/>
    </location>
</feature>
<dbReference type="PANTHER" id="PTHR43790:SF9">
    <property type="entry name" value="GALACTOFURANOSE TRANSPORTER ATP-BINDING PROTEIN YTFR"/>
    <property type="match status" value="1"/>
</dbReference>
<dbReference type="InterPro" id="IPR050107">
    <property type="entry name" value="ABC_carbohydrate_import_ATPase"/>
</dbReference>
<name>A0ABP7D3W9_9MICC</name>
<dbReference type="PROSITE" id="PS00211">
    <property type="entry name" value="ABC_TRANSPORTER_1"/>
    <property type="match status" value="1"/>
</dbReference>
<dbReference type="GO" id="GO:0005524">
    <property type="term" value="F:ATP binding"/>
    <property type="evidence" value="ECO:0007669"/>
    <property type="project" value="UniProtKB-KW"/>
</dbReference>
<gene>
    <name evidence="6" type="ORF">GCM10023081_39840</name>
</gene>
<dbReference type="SUPFAM" id="SSF52540">
    <property type="entry name" value="P-loop containing nucleoside triphosphate hydrolases"/>
    <property type="match status" value="2"/>
</dbReference>
<feature type="domain" description="ABC transporter" evidence="5">
    <location>
        <begin position="10"/>
        <end position="244"/>
    </location>
</feature>
<dbReference type="Pfam" id="PF00005">
    <property type="entry name" value="ABC_tran"/>
    <property type="match status" value="2"/>
</dbReference>
<dbReference type="InterPro" id="IPR003593">
    <property type="entry name" value="AAA+_ATPase"/>
</dbReference>
<evidence type="ECO:0000259" key="5">
    <source>
        <dbReference type="PROSITE" id="PS50893"/>
    </source>
</evidence>
<keyword evidence="3" id="KW-0547">Nucleotide-binding</keyword>
<keyword evidence="4 6" id="KW-0067">ATP-binding</keyword>
<evidence type="ECO:0000256" key="2">
    <source>
        <dbReference type="ARBA" id="ARBA00022737"/>
    </source>
</evidence>
<dbReference type="InterPro" id="IPR027417">
    <property type="entry name" value="P-loop_NTPase"/>
</dbReference>
<evidence type="ECO:0000313" key="7">
    <source>
        <dbReference type="Proteomes" id="UP001500752"/>
    </source>
</evidence>
<dbReference type="EMBL" id="BAABEO010000026">
    <property type="protein sequence ID" value="GAA3698981.1"/>
    <property type="molecule type" value="Genomic_DNA"/>
</dbReference>
<accession>A0ABP7D3W9</accession>
<keyword evidence="7" id="KW-1185">Reference proteome</keyword>
<dbReference type="PANTHER" id="PTHR43790">
    <property type="entry name" value="CARBOHYDRATE TRANSPORT ATP-BINDING PROTEIN MG119-RELATED"/>
    <property type="match status" value="1"/>
</dbReference>
<evidence type="ECO:0000256" key="3">
    <source>
        <dbReference type="ARBA" id="ARBA00022741"/>
    </source>
</evidence>
<dbReference type="Proteomes" id="UP001500752">
    <property type="component" value="Unassembled WGS sequence"/>
</dbReference>
<keyword evidence="1" id="KW-0813">Transport</keyword>
<protein>
    <submittedName>
        <fullName evidence="6">Sugar ABC transporter ATP-binding protein</fullName>
    </submittedName>
</protein>
<comment type="caution">
    <text evidence="6">The sequence shown here is derived from an EMBL/GenBank/DDBJ whole genome shotgun (WGS) entry which is preliminary data.</text>
</comment>
<dbReference type="CDD" id="cd03216">
    <property type="entry name" value="ABC_Carb_Monos_I"/>
    <property type="match status" value="1"/>
</dbReference>
<dbReference type="PROSITE" id="PS50893">
    <property type="entry name" value="ABC_TRANSPORTER_2"/>
    <property type="match status" value="2"/>
</dbReference>
<dbReference type="InterPro" id="IPR003439">
    <property type="entry name" value="ABC_transporter-like_ATP-bd"/>
</dbReference>
<dbReference type="InterPro" id="IPR017871">
    <property type="entry name" value="ABC_transporter-like_CS"/>
</dbReference>
<dbReference type="RefSeq" id="WP_345153620.1">
    <property type="nucleotide sequence ID" value="NZ_BAABEO010000026.1"/>
</dbReference>